<evidence type="ECO:0000313" key="2">
    <source>
        <dbReference type="Proteomes" id="UP000543836"/>
    </source>
</evidence>
<proteinExistence type="predicted"/>
<dbReference type="Gene3D" id="3.40.190.10">
    <property type="entry name" value="Periplasmic binding protein-like II"/>
    <property type="match status" value="2"/>
</dbReference>
<name>A0A7W6ZS46_9HYPH</name>
<dbReference type="OrthoDB" id="7353682at2"/>
<dbReference type="Pfam" id="PF12974">
    <property type="entry name" value="Phosphonate-bd"/>
    <property type="match status" value="1"/>
</dbReference>
<dbReference type="EMBL" id="JACIIG010000002">
    <property type="protein sequence ID" value="MBB4567162.1"/>
    <property type="molecule type" value="Genomic_DNA"/>
</dbReference>
<keyword evidence="2" id="KW-1185">Reference proteome</keyword>
<comment type="caution">
    <text evidence="1">The sequence shown here is derived from an EMBL/GenBank/DDBJ whole genome shotgun (WGS) entry which is preliminary data.</text>
</comment>
<dbReference type="AlphaFoldDB" id="A0A7W6ZS46"/>
<evidence type="ECO:0000313" key="1">
    <source>
        <dbReference type="EMBL" id="MBB4567162.1"/>
    </source>
</evidence>
<accession>A0A7W6ZS46</accession>
<dbReference type="RefSeq" id="WP_028750080.1">
    <property type="nucleotide sequence ID" value="NZ_JACIIG010000002.1"/>
</dbReference>
<dbReference type="Proteomes" id="UP000543836">
    <property type="component" value="Unassembled WGS sequence"/>
</dbReference>
<protein>
    <submittedName>
        <fullName evidence="1">ABC-type phosphate/phosphonate transport system substrate-binding protein</fullName>
    </submittedName>
</protein>
<reference evidence="1 2" key="1">
    <citation type="submission" date="2020-08" db="EMBL/GenBank/DDBJ databases">
        <title>Genomic Encyclopedia of Type Strains, Phase IV (KMG-V): Genome sequencing to study the core and pangenomes of soil and plant-associated prokaryotes.</title>
        <authorList>
            <person name="Whitman W."/>
        </authorList>
    </citation>
    <scope>NUCLEOTIDE SEQUENCE [LARGE SCALE GENOMIC DNA]</scope>
    <source>
        <strain evidence="1 2">SEMIA 492</strain>
    </source>
</reference>
<dbReference type="PANTHER" id="PTHR35841">
    <property type="entry name" value="PHOSPHONATES-BINDING PERIPLASMIC PROTEIN"/>
    <property type="match status" value="1"/>
</dbReference>
<dbReference type="SUPFAM" id="SSF53850">
    <property type="entry name" value="Periplasmic binding protein-like II"/>
    <property type="match status" value="1"/>
</dbReference>
<dbReference type="PANTHER" id="PTHR35841:SF1">
    <property type="entry name" value="PHOSPHONATES-BINDING PERIPLASMIC PROTEIN"/>
    <property type="match status" value="1"/>
</dbReference>
<organism evidence="1 2">
    <name type="scientific">Rhizobium leucaenae</name>
    <dbReference type="NCBI Taxonomy" id="29450"/>
    <lineage>
        <taxon>Bacteria</taxon>
        <taxon>Pseudomonadati</taxon>
        <taxon>Pseudomonadota</taxon>
        <taxon>Alphaproteobacteria</taxon>
        <taxon>Hyphomicrobiales</taxon>
        <taxon>Rhizobiaceae</taxon>
        <taxon>Rhizobium/Agrobacterium group</taxon>
        <taxon>Rhizobium</taxon>
    </lineage>
</organism>
<gene>
    <name evidence="1" type="ORF">GGE60_001263</name>
</gene>
<sequence>MRLSNIAMYTGQPPLVAATEALWAYIRDRLRKAGVADVPESLEKGITHDEAWVRPGLLLAQTCGFPYVKHLRSKVQLVATPVYELPGCDGPSMRSFIIVRTDSPAEALADLRGLTAAINDPGSNSGTNLFRAAVAPLAENGRFFGRVIETGGHLLSIDAVTVGRADVAAIDCITFGNAQRFDPDRVAGLRILAETISGPGLPFITGSETSAEELALLRQILTDIASEPTLADVRDILSWRRFEVLGDAGYEPLAELERQAIALGYPVIA</sequence>